<comment type="similarity">
    <text evidence="1 2">Belongs to the dTDP-4-dehydrorhamnose reductase family.</text>
</comment>
<evidence type="ECO:0000259" key="3">
    <source>
        <dbReference type="Pfam" id="PF04321"/>
    </source>
</evidence>
<dbReference type="InterPro" id="IPR005913">
    <property type="entry name" value="dTDP_dehydrorham_reduct"/>
</dbReference>
<dbReference type="Pfam" id="PF04321">
    <property type="entry name" value="RmlD_sub_bind"/>
    <property type="match status" value="1"/>
</dbReference>
<reference evidence="4" key="1">
    <citation type="submission" date="2023-07" db="EMBL/GenBank/DDBJ databases">
        <title>Murine gut Bacillus species.</title>
        <authorList>
            <person name="Gutman E."/>
            <person name="Hashuel R."/>
            <person name="Litvak Y."/>
        </authorList>
    </citation>
    <scope>NUCLEOTIDE SEQUENCE</scope>
    <source>
        <strain evidence="4">RU283</strain>
    </source>
</reference>
<comment type="caution">
    <text evidence="4">The sequence shown here is derived from an EMBL/GenBank/DDBJ whole genome shotgun (WGS) entry which is preliminary data.</text>
</comment>
<dbReference type="InterPro" id="IPR029903">
    <property type="entry name" value="RmlD-like-bd"/>
</dbReference>
<dbReference type="Proteomes" id="UP001178277">
    <property type="component" value="Unassembled WGS sequence"/>
</dbReference>
<dbReference type="GO" id="GO:0019305">
    <property type="term" value="P:dTDP-rhamnose biosynthetic process"/>
    <property type="evidence" value="ECO:0007669"/>
    <property type="project" value="TreeGrafter"/>
</dbReference>
<dbReference type="GO" id="GO:0005829">
    <property type="term" value="C:cytosol"/>
    <property type="evidence" value="ECO:0007669"/>
    <property type="project" value="TreeGrafter"/>
</dbReference>
<dbReference type="RefSeq" id="WP_305162818.1">
    <property type="nucleotide sequence ID" value="NZ_JAUUTP010000053.1"/>
</dbReference>
<dbReference type="InterPro" id="IPR036291">
    <property type="entry name" value="NAD(P)-bd_dom_sf"/>
</dbReference>
<dbReference type="SUPFAM" id="SSF51735">
    <property type="entry name" value="NAD(P)-binding Rossmann-fold domains"/>
    <property type="match status" value="1"/>
</dbReference>
<dbReference type="Gene3D" id="3.40.50.720">
    <property type="entry name" value="NAD(P)-binding Rossmann-like Domain"/>
    <property type="match status" value="1"/>
</dbReference>
<dbReference type="EC" id="1.1.1.133" evidence="2"/>
<dbReference type="GO" id="GO:0008831">
    <property type="term" value="F:dTDP-4-dehydrorhamnose reductase activity"/>
    <property type="evidence" value="ECO:0007669"/>
    <property type="project" value="UniProtKB-EC"/>
</dbReference>
<dbReference type="AlphaFoldDB" id="A0AA90P5F3"/>
<name>A0AA90P5F3_9BACI</name>
<gene>
    <name evidence="4" type="ORF">Q8G35_26640</name>
</gene>
<dbReference type="CDD" id="cd05254">
    <property type="entry name" value="dTDP_HR_like_SDR_e"/>
    <property type="match status" value="1"/>
</dbReference>
<sequence length="282" mass="32054">MKVLILGGQGMAGHVIKEYFTRDSKYRVTYTSRDPNDKKGLYLDVTDLTSLEEIMDKVKPDITINCIGILNEHASDNTKLAFQVNSVFPHQLVKLTERNNGKLIHISTDCVFSGEKGDYTEADVPDSSTIYGQSKHLGEIISEKHLTIRTSIIGPELKENGIGLFLWFMKQKGEIKGYEKVLWNGVTTLELAKALDTMIQKDITGLYHLGADEKISKAALLKLISEIFEKNDVEIIPDSNIILDRTIKNKRSDYKYQVPTYEKMLVELREWMKYQKTYGPIG</sequence>
<dbReference type="PANTHER" id="PTHR10491">
    <property type="entry name" value="DTDP-4-DEHYDRORHAMNOSE REDUCTASE"/>
    <property type="match status" value="1"/>
</dbReference>
<comment type="function">
    <text evidence="2">Catalyzes the reduction of dTDP-6-deoxy-L-lyxo-4-hexulose to yield dTDP-L-rhamnose.</text>
</comment>
<evidence type="ECO:0000313" key="5">
    <source>
        <dbReference type="Proteomes" id="UP001178277"/>
    </source>
</evidence>
<feature type="domain" description="RmlD-like substrate binding" evidence="3">
    <location>
        <begin position="1"/>
        <end position="235"/>
    </location>
</feature>
<keyword evidence="2" id="KW-0560">Oxidoreductase</keyword>
<evidence type="ECO:0000256" key="1">
    <source>
        <dbReference type="ARBA" id="ARBA00010944"/>
    </source>
</evidence>
<dbReference type="PANTHER" id="PTHR10491:SF4">
    <property type="entry name" value="METHIONINE ADENOSYLTRANSFERASE 2 SUBUNIT BETA"/>
    <property type="match status" value="1"/>
</dbReference>
<evidence type="ECO:0000256" key="2">
    <source>
        <dbReference type="RuleBase" id="RU364082"/>
    </source>
</evidence>
<comment type="pathway">
    <text evidence="2">Carbohydrate biosynthesis; dTDP-L-rhamnose biosynthesis.</text>
</comment>
<evidence type="ECO:0000313" key="4">
    <source>
        <dbReference type="EMBL" id="MDP1421836.1"/>
    </source>
</evidence>
<keyword evidence="2" id="KW-0521">NADP</keyword>
<dbReference type="EMBL" id="JAUUTP010000053">
    <property type="protein sequence ID" value="MDP1421836.1"/>
    <property type="molecule type" value="Genomic_DNA"/>
</dbReference>
<protein>
    <recommendedName>
        <fullName evidence="2">dTDP-4-dehydrorhamnose reductase</fullName>
        <ecNumber evidence="2">1.1.1.133</ecNumber>
    </recommendedName>
</protein>
<organism evidence="4 5">
    <name type="scientific">Peribacillus simplex</name>
    <dbReference type="NCBI Taxonomy" id="1478"/>
    <lineage>
        <taxon>Bacteria</taxon>
        <taxon>Bacillati</taxon>
        <taxon>Bacillota</taxon>
        <taxon>Bacilli</taxon>
        <taxon>Bacillales</taxon>
        <taxon>Bacillaceae</taxon>
        <taxon>Peribacillus</taxon>
    </lineage>
</organism>
<accession>A0AA90P5F3</accession>
<proteinExistence type="inferred from homology"/>